<feature type="transmembrane region" description="Helical" evidence="6">
    <location>
        <begin position="224"/>
        <end position="241"/>
    </location>
</feature>
<gene>
    <name evidence="8" type="ORF">HELGO_WM21969</name>
</gene>
<proteinExistence type="predicted"/>
<comment type="subcellular location">
    <subcellularLocation>
        <location evidence="1">Cell membrane</location>
        <topology evidence="1">Multi-pass membrane protein</topology>
    </subcellularLocation>
</comment>
<feature type="domain" description="EamA" evidence="7">
    <location>
        <begin position="157"/>
        <end position="293"/>
    </location>
</feature>
<feature type="transmembrane region" description="Helical" evidence="6">
    <location>
        <begin position="72"/>
        <end position="90"/>
    </location>
</feature>
<evidence type="ECO:0000259" key="7">
    <source>
        <dbReference type="Pfam" id="PF00892"/>
    </source>
</evidence>
<keyword evidence="4 6" id="KW-1133">Transmembrane helix</keyword>
<evidence type="ECO:0000256" key="6">
    <source>
        <dbReference type="SAM" id="Phobius"/>
    </source>
</evidence>
<feature type="transmembrane region" description="Helical" evidence="6">
    <location>
        <begin position="250"/>
        <end position="270"/>
    </location>
</feature>
<sequence>MLRLSPSHLILLVVAVIWGGGFVAQKSGLDNLGPYSFNTARFILATLSLVPVWFYMRRGLLSEERSNDRRCFWVGGVVAGVLLTAGLSMQQVGLQYTTAGNAGFITGMYIVIVPVLGLLFFKQKTRWVTWAGIVLAVLGLYQLSVAPGSSIFSMNYGDGLQLIGALFWALHVLTLGWLARRVNDLVGLSAVQFAVCAVASYILMLSFEEQVVQWDDFSAELVPLLYSGVMASGVAFTLQIIGQRGVASEIAALILSFEAVFALLTGILFLGESFGARELVGCGLMMSGILLTLWPEKQMR</sequence>
<dbReference type="InterPro" id="IPR037185">
    <property type="entry name" value="EmrE-like"/>
</dbReference>
<dbReference type="AlphaFoldDB" id="A0A6S6UKH7"/>
<dbReference type="PANTHER" id="PTHR42920">
    <property type="entry name" value="OS03G0707200 PROTEIN-RELATED"/>
    <property type="match status" value="1"/>
</dbReference>
<reference evidence="8" key="1">
    <citation type="submission" date="2020-01" db="EMBL/GenBank/DDBJ databases">
        <authorList>
            <person name="Meier V. D."/>
            <person name="Meier V D."/>
        </authorList>
    </citation>
    <scope>NUCLEOTIDE SEQUENCE</scope>
    <source>
        <strain evidence="8">HLG_WM_MAG_09</strain>
    </source>
</reference>
<feature type="domain" description="EamA" evidence="7">
    <location>
        <begin position="8"/>
        <end position="143"/>
    </location>
</feature>
<accession>A0A6S6UKH7</accession>
<feature type="transmembrane region" description="Helical" evidence="6">
    <location>
        <begin position="102"/>
        <end position="121"/>
    </location>
</feature>
<dbReference type="InterPro" id="IPR000620">
    <property type="entry name" value="EamA_dom"/>
</dbReference>
<dbReference type="SUPFAM" id="SSF103481">
    <property type="entry name" value="Multidrug resistance efflux transporter EmrE"/>
    <property type="match status" value="2"/>
</dbReference>
<evidence type="ECO:0000256" key="3">
    <source>
        <dbReference type="ARBA" id="ARBA00022692"/>
    </source>
</evidence>
<dbReference type="EMBL" id="CACVAT010000511">
    <property type="protein sequence ID" value="CAA6829270.1"/>
    <property type="molecule type" value="Genomic_DNA"/>
</dbReference>
<organism evidence="8">
    <name type="scientific">uncultured Thiotrichaceae bacterium</name>
    <dbReference type="NCBI Taxonomy" id="298394"/>
    <lineage>
        <taxon>Bacteria</taxon>
        <taxon>Pseudomonadati</taxon>
        <taxon>Pseudomonadota</taxon>
        <taxon>Gammaproteobacteria</taxon>
        <taxon>Thiotrichales</taxon>
        <taxon>Thiotrichaceae</taxon>
        <taxon>environmental samples</taxon>
    </lineage>
</organism>
<keyword evidence="3 6" id="KW-0812">Transmembrane</keyword>
<protein>
    <submittedName>
        <fullName evidence="8">Permease of the drug/metabolite transporter (DMT) superfamily</fullName>
    </submittedName>
</protein>
<evidence type="ECO:0000256" key="2">
    <source>
        <dbReference type="ARBA" id="ARBA00022475"/>
    </source>
</evidence>
<keyword evidence="2" id="KW-1003">Cell membrane</keyword>
<evidence type="ECO:0000256" key="4">
    <source>
        <dbReference type="ARBA" id="ARBA00022989"/>
    </source>
</evidence>
<dbReference type="PANTHER" id="PTHR42920:SF5">
    <property type="entry name" value="EAMA DOMAIN-CONTAINING PROTEIN"/>
    <property type="match status" value="1"/>
</dbReference>
<feature type="transmembrane region" description="Helical" evidence="6">
    <location>
        <begin position="159"/>
        <end position="178"/>
    </location>
</feature>
<dbReference type="Gene3D" id="1.10.3730.20">
    <property type="match status" value="1"/>
</dbReference>
<evidence type="ECO:0000256" key="5">
    <source>
        <dbReference type="ARBA" id="ARBA00023136"/>
    </source>
</evidence>
<evidence type="ECO:0000256" key="1">
    <source>
        <dbReference type="ARBA" id="ARBA00004651"/>
    </source>
</evidence>
<evidence type="ECO:0000313" key="8">
    <source>
        <dbReference type="EMBL" id="CAA6829270.1"/>
    </source>
</evidence>
<keyword evidence="5 6" id="KW-0472">Membrane</keyword>
<dbReference type="Pfam" id="PF00892">
    <property type="entry name" value="EamA"/>
    <property type="match status" value="2"/>
</dbReference>
<name>A0A6S6UKH7_9GAMM</name>
<feature type="transmembrane region" description="Helical" evidence="6">
    <location>
        <begin position="185"/>
        <end position="204"/>
    </location>
</feature>
<feature type="transmembrane region" description="Helical" evidence="6">
    <location>
        <begin position="276"/>
        <end position="294"/>
    </location>
</feature>
<feature type="transmembrane region" description="Helical" evidence="6">
    <location>
        <begin position="128"/>
        <end position="147"/>
    </location>
</feature>
<dbReference type="GO" id="GO:0005886">
    <property type="term" value="C:plasma membrane"/>
    <property type="evidence" value="ECO:0007669"/>
    <property type="project" value="UniProtKB-SubCell"/>
</dbReference>
<dbReference type="InterPro" id="IPR051258">
    <property type="entry name" value="Diverse_Substrate_Transporter"/>
</dbReference>
<feature type="transmembrane region" description="Helical" evidence="6">
    <location>
        <begin position="40"/>
        <end position="60"/>
    </location>
</feature>